<evidence type="ECO:0000259" key="4">
    <source>
        <dbReference type="Pfam" id="PF01807"/>
    </source>
</evidence>
<proteinExistence type="predicted"/>
<dbReference type="InterPro" id="IPR050219">
    <property type="entry name" value="DnaG_primase"/>
</dbReference>
<dbReference type="GO" id="GO:0005737">
    <property type="term" value="C:cytoplasm"/>
    <property type="evidence" value="ECO:0007669"/>
    <property type="project" value="TreeGrafter"/>
</dbReference>
<keyword evidence="1" id="KW-0479">Metal-binding</keyword>
<dbReference type="PANTHER" id="PTHR30313">
    <property type="entry name" value="DNA PRIMASE"/>
    <property type="match status" value="1"/>
</dbReference>
<gene>
    <name evidence="5" type="ORF">LCGC14_1802810</name>
</gene>
<dbReference type="GO" id="GO:0006269">
    <property type="term" value="P:DNA replication, synthesis of primer"/>
    <property type="evidence" value="ECO:0007669"/>
    <property type="project" value="TreeGrafter"/>
</dbReference>
<protein>
    <recommendedName>
        <fullName evidence="4">Zinc finger CHC2-type domain-containing protein</fullName>
    </recommendedName>
</protein>
<keyword evidence="2" id="KW-0863">Zinc-finger</keyword>
<dbReference type="PANTHER" id="PTHR30313:SF2">
    <property type="entry name" value="DNA PRIMASE"/>
    <property type="match status" value="1"/>
</dbReference>
<name>A0A0F9HBW3_9ZZZZ</name>
<dbReference type="AlphaFoldDB" id="A0A0F9HBW3"/>
<comment type="caution">
    <text evidence="5">The sequence shown here is derived from an EMBL/GenBank/DDBJ whole genome shotgun (WGS) entry which is preliminary data.</text>
</comment>
<accession>A0A0F9HBW3</accession>
<dbReference type="Gene3D" id="3.90.580.10">
    <property type="entry name" value="Zinc finger, CHC2-type domain"/>
    <property type="match status" value="1"/>
</dbReference>
<dbReference type="Pfam" id="PF01807">
    <property type="entry name" value="Zn_ribbon_DnaG"/>
    <property type="match status" value="1"/>
</dbReference>
<dbReference type="GO" id="GO:0003677">
    <property type="term" value="F:DNA binding"/>
    <property type="evidence" value="ECO:0007669"/>
    <property type="project" value="InterPro"/>
</dbReference>
<evidence type="ECO:0000313" key="5">
    <source>
        <dbReference type="EMBL" id="KKM00597.1"/>
    </source>
</evidence>
<evidence type="ECO:0000256" key="1">
    <source>
        <dbReference type="ARBA" id="ARBA00022723"/>
    </source>
</evidence>
<dbReference type="EMBL" id="LAZR01017398">
    <property type="protein sequence ID" value="KKM00597.1"/>
    <property type="molecule type" value="Genomic_DNA"/>
</dbReference>
<feature type="domain" description="Zinc finger CHC2-type" evidence="4">
    <location>
        <begin position="2"/>
        <end position="62"/>
    </location>
</feature>
<dbReference type="GO" id="GO:0008270">
    <property type="term" value="F:zinc ion binding"/>
    <property type="evidence" value="ECO:0007669"/>
    <property type="project" value="UniProtKB-KW"/>
</dbReference>
<dbReference type="InterPro" id="IPR036977">
    <property type="entry name" value="DNA_primase_Znf_CHC2"/>
</dbReference>
<reference evidence="5" key="1">
    <citation type="journal article" date="2015" name="Nature">
        <title>Complex archaea that bridge the gap between prokaryotes and eukaryotes.</title>
        <authorList>
            <person name="Spang A."/>
            <person name="Saw J.H."/>
            <person name="Jorgensen S.L."/>
            <person name="Zaremba-Niedzwiedzka K."/>
            <person name="Martijn J."/>
            <person name="Lind A.E."/>
            <person name="van Eijk R."/>
            <person name="Schleper C."/>
            <person name="Guy L."/>
            <person name="Ettema T.J."/>
        </authorList>
    </citation>
    <scope>NUCLEOTIDE SEQUENCE</scope>
</reference>
<sequence>MSDIVDVIGRNVTLVPAGRLFKGDCPFCGGHNVFFVSREQGSWHCFGECAIGGTGDDFRNRMNAHHS</sequence>
<evidence type="ECO:0000256" key="3">
    <source>
        <dbReference type="ARBA" id="ARBA00022833"/>
    </source>
</evidence>
<dbReference type="SUPFAM" id="SSF57783">
    <property type="entry name" value="Zinc beta-ribbon"/>
    <property type="match status" value="1"/>
</dbReference>
<dbReference type="GO" id="GO:0003899">
    <property type="term" value="F:DNA-directed RNA polymerase activity"/>
    <property type="evidence" value="ECO:0007669"/>
    <property type="project" value="InterPro"/>
</dbReference>
<keyword evidence="3" id="KW-0862">Zinc</keyword>
<dbReference type="InterPro" id="IPR002694">
    <property type="entry name" value="Znf_CHC2"/>
</dbReference>
<organism evidence="5">
    <name type="scientific">marine sediment metagenome</name>
    <dbReference type="NCBI Taxonomy" id="412755"/>
    <lineage>
        <taxon>unclassified sequences</taxon>
        <taxon>metagenomes</taxon>
        <taxon>ecological metagenomes</taxon>
    </lineage>
</organism>
<evidence type="ECO:0000256" key="2">
    <source>
        <dbReference type="ARBA" id="ARBA00022771"/>
    </source>
</evidence>